<feature type="transmembrane region" description="Helical" evidence="1">
    <location>
        <begin position="49"/>
        <end position="67"/>
    </location>
</feature>
<accession>A0A2T0LLW3</accession>
<protein>
    <submittedName>
        <fullName evidence="2">Uncharacterized protein</fullName>
    </submittedName>
</protein>
<keyword evidence="1" id="KW-0472">Membrane</keyword>
<keyword evidence="1" id="KW-0812">Transmembrane</keyword>
<reference evidence="2 3" key="1">
    <citation type="submission" date="2018-03" db="EMBL/GenBank/DDBJ databases">
        <title>Genomic Encyclopedia of Type Strains, Phase III (KMG-III): the genomes of soil and plant-associated and newly described type strains.</title>
        <authorList>
            <person name="Whitman W."/>
        </authorList>
    </citation>
    <scope>NUCLEOTIDE SEQUENCE [LARGE SCALE GENOMIC DNA]</scope>
    <source>
        <strain evidence="2 3">CGMCC 4.7125</strain>
    </source>
</reference>
<comment type="caution">
    <text evidence="2">The sequence shown here is derived from an EMBL/GenBank/DDBJ whole genome shotgun (WGS) entry which is preliminary data.</text>
</comment>
<evidence type="ECO:0000313" key="3">
    <source>
        <dbReference type="Proteomes" id="UP000238362"/>
    </source>
</evidence>
<evidence type="ECO:0000313" key="2">
    <source>
        <dbReference type="EMBL" id="PRX44025.1"/>
    </source>
</evidence>
<proteinExistence type="predicted"/>
<feature type="transmembrane region" description="Helical" evidence="1">
    <location>
        <begin position="20"/>
        <end position="37"/>
    </location>
</feature>
<evidence type="ECO:0000256" key="1">
    <source>
        <dbReference type="SAM" id="Phobius"/>
    </source>
</evidence>
<sequence length="77" mass="8003">MAEHDNDTATVAPRGRGTDLVTLIAGLATLLVSAYILSDGQTWLPGVDLRWILAGGAVLVGVLMLAASMRGDRGQGR</sequence>
<dbReference type="Proteomes" id="UP000238362">
    <property type="component" value="Unassembled WGS sequence"/>
</dbReference>
<name>A0A2T0LLW3_9PSEU</name>
<dbReference type="EMBL" id="PVNH01000013">
    <property type="protein sequence ID" value="PRX44025.1"/>
    <property type="molecule type" value="Genomic_DNA"/>
</dbReference>
<organism evidence="2 3">
    <name type="scientific">Prauserella shujinwangii</name>
    <dbReference type="NCBI Taxonomy" id="1453103"/>
    <lineage>
        <taxon>Bacteria</taxon>
        <taxon>Bacillati</taxon>
        <taxon>Actinomycetota</taxon>
        <taxon>Actinomycetes</taxon>
        <taxon>Pseudonocardiales</taxon>
        <taxon>Pseudonocardiaceae</taxon>
        <taxon>Prauserella</taxon>
    </lineage>
</organism>
<dbReference type="OrthoDB" id="3637587at2"/>
<keyword evidence="3" id="KW-1185">Reference proteome</keyword>
<dbReference type="RefSeq" id="WP_106182026.1">
    <property type="nucleotide sequence ID" value="NZ_PVNH01000013.1"/>
</dbReference>
<gene>
    <name evidence="2" type="ORF">B0I33_113191</name>
</gene>
<dbReference type="AlphaFoldDB" id="A0A2T0LLW3"/>
<keyword evidence="1" id="KW-1133">Transmembrane helix</keyword>